<accession>A0A7Y0U1Y5</accession>
<dbReference type="PANTHER" id="PTHR32347:SF14">
    <property type="entry name" value="EFFLUX SYSTEM COMPONENT YKNX-RELATED"/>
    <property type="match status" value="1"/>
</dbReference>
<dbReference type="Gene3D" id="2.40.50.100">
    <property type="match status" value="1"/>
</dbReference>
<dbReference type="InterPro" id="IPR050465">
    <property type="entry name" value="UPF0194_transport"/>
</dbReference>
<feature type="domain" description="YknX-like beta-barrel" evidence="6">
    <location>
        <begin position="495"/>
        <end position="592"/>
    </location>
</feature>
<keyword evidence="5" id="KW-0472">Membrane</keyword>
<feature type="compositionally biased region" description="Gly residues" evidence="4">
    <location>
        <begin position="554"/>
        <end position="564"/>
    </location>
</feature>
<dbReference type="Proteomes" id="UP000578252">
    <property type="component" value="Unassembled WGS sequence"/>
</dbReference>
<evidence type="ECO:0000313" key="8">
    <source>
        <dbReference type="Proteomes" id="UP000578252"/>
    </source>
</evidence>
<feature type="compositionally biased region" description="Low complexity" evidence="4">
    <location>
        <begin position="31"/>
        <end position="44"/>
    </location>
</feature>
<comment type="caution">
    <text evidence="7">The sequence shown here is derived from an EMBL/GenBank/DDBJ whole genome shotgun (WGS) entry which is preliminary data.</text>
</comment>
<dbReference type="EMBL" id="JABCUR010000005">
    <property type="protein sequence ID" value="NMW65322.1"/>
    <property type="molecule type" value="Genomic_DNA"/>
</dbReference>
<feature type="region of interest" description="Disordered" evidence="4">
    <location>
        <begin position="541"/>
        <end position="564"/>
    </location>
</feature>
<evidence type="ECO:0000256" key="5">
    <source>
        <dbReference type="SAM" id="Phobius"/>
    </source>
</evidence>
<dbReference type="PANTHER" id="PTHR32347">
    <property type="entry name" value="EFFLUX SYSTEM COMPONENT YKNX-RELATED"/>
    <property type="match status" value="1"/>
</dbReference>
<evidence type="ECO:0000256" key="3">
    <source>
        <dbReference type="SAM" id="Coils"/>
    </source>
</evidence>
<evidence type="ECO:0000256" key="1">
    <source>
        <dbReference type="ARBA" id="ARBA00004196"/>
    </source>
</evidence>
<evidence type="ECO:0000259" key="6">
    <source>
        <dbReference type="Pfam" id="PF25990"/>
    </source>
</evidence>
<dbReference type="Pfam" id="PF25990">
    <property type="entry name" value="Beta-barrel_YknX"/>
    <property type="match status" value="1"/>
</dbReference>
<dbReference type="InterPro" id="IPR058636">
    <property type="entry name" value="Beta-barrel_YknX"/>
</dbReference>
<keyword evidence="5" id="KW-0812">Transmembrane</keyword>
<reference evidence="7 8" key="1">
    <citation type="submission" date="2020-04" db="EMBL/GenBank/DDBJ databases">
        <title>Antimicrobial susceptibility and clonality of vaginal-derived multi-drug resistant Mobiluncus isolates in China.</title>
        <authorList>
            <person name="Zhang X."/>
        </authorList>
    </citation>
    <scope>NUCLEOTIDE SEQUENCE [LARGE SCALE GENOMIC DNA]</scope>
    <source>
        <strain evidence="7 8">13</strain>
    </source>
</reference>
<proteinExistence type="predicted"/>
<name>A0A7Y0U1Y5_9ACTO</name>
<evidence type="ECO:0000256" key="4">
    <source>
        <dbReference type="SAM" id="MobiDB-lite"/>
    </source>
</evidence>
<dbReference type="GO" id="GO:0030313">
    <property type="term" value="C:cell envelope"/>
    <property type="evidence" value="ECO:0007669"/>
    <property type="project" value="UniProtKB-SubCell"/>
</dbReference>
<comment type="subcellular location">
    <subcellularLocation>
        <location evidence="1">Cell envelope</location>
    </subcellularLocation>
</comment>
<dbReference type="RefSeq" id="WP_169772047.1">
    <property type="nucleotide sequence ID" value="NZ_JABCUR010000005.1"/>
</dbReference>
<keyword evidence="2 3" id="KW-0175">Coiled coil</keyword>
<feature type="compositionally biased region" description="Basic and acidic residues" evidence="4">
    <location>
        <begin position="1"/>
        <end position="12"/>
    </location>
</feature>
<feature type="region of interest" description="Disordered" evidence="4">
    <location>
        <begin position="610"/>
        <end position="676"/>
    </location>
</feature>
<protein>
    <submittedName>
        <fullName evidence="7">HlyD family efflux transporter periplasmic adaptor subunit</fullName>
    </submittedName>
</protein>
<evidence type="ECO:0000313" key="7">
    <source>
        <dbReference type="EMBL" id="NMW65322.1"/>
    </source>
</evidence>
<dbReference type="Gene3D" id="1.10.287.470">
    <property type="entry name" value="Helix hairpin bin"/>
    <property type="match status" value="1"/>
</dbReference>
<evidence type="ECO:0000256" key="2">
    <source>
        <dbReference type="ARBA" id="ARBA00023054"/>
    </source>
</evidence>
<keyword evidence="5" id="KW-1133">Transmembrane helix</keyword>
<sequence>MSDDVKKTEISKEVISPVKPGAKLADKSETKPSTSPFTTPTVKPGAAGTSAPGALSTKPMKFKKKLGKGKRKKRRRIIIAIVVVLVLALLGLMLPSLLGGGRNGANANAIYSGDITSVKRKDVTKTVSLNGTLESSKSMAIYTTLNSPVTALKVRAGDAVTTGQVLAQLDTDATVKEIASQQAAMQDAQVSKQNAINQAQDTYQNFADSLASGTNPEINAAKKGIKTAQAEYQKARKAFETLKTDRATKITDSLVTQEAALRTAYQEVEKTQMSASRIGAALKEADRMRDLESISLASDKADLALRQKELQKAQNDSSLSKEKKAEVINALQWEINHLTEVIAEGEAKTQAAKEKYDTAWSQEKENKLKIRQATENLGMARRQYRLALLKVDRELADAQDAVARAQDGILDANAGLQQAEATAQLQNRTNQRAIETARSGATNAQGQQAIAKLRADINSATVRAPMTGVITSVTAKVGSPAQGALFMVEDNQNLLVKTAVKEKDVSKLSVGQQVTFKTPATGDKKYTGTVTFISPAASRDLAGGGDGNNSSGGSASGGGAGGSGASSVMFPVEIKVTGELTGLRLGSTVKAKVILQDARNALTVPSSALLDAPMPVGASSAGDAGDEGESVPSNSGAKPSVVLDPGAPPEAREEAKNPSVAGAAKPAGPSNPNAPKSVLVLENVGSKTPTIKEVKVKVLVEGASATAIEGPGIGAGTKILNNPMQYMHLIGLKAPIVDTPLPESSAGSAPQG</sequence>
<feature type="coiled-coil region" evidence="3">
    <location>
        <begin position="218"/>
        <end position="245"/>
    </location>
</feature>
<dbReference type="AlphaFoldDB" id="A0A7Y0U1Y5"/>
<gene>
    <name evidence="7" type="ORF">HHJ78_07225</name>
</gene>
<feature type="region of interest" description="Disordered" evidence="4">
    <location>
        <begin position="1"/>
        <end position="57"/>
    </location>
</feature>
<dbReference type="SUPFAM" id="SSF111369">
    <property type="entry name" value="HlyD-like secretion proteins"/>
    <property type="match status" value="1"/>
</dbReference>
<dbReference type="Gene3D" id="2.40.30.170">
    <property type="match status" value="1"/>
</dbReference>
<feature type="transmembrane region" description="Helical" evidence="5">
    <location>
        <begin position="77"/>
        <end position="98"/>
    </location>
</feature>
<organism evidence="7 8">
    <name type="scientific">Mobiluncus mulieris</name>
    <dbReference type="NCBI Taxonomy" id="2052"/>
    <lineage>
        <taxon>Bacteria</taxon>
        <taxon>Bacillati</taxon>
        <taxon>Actinomycetota</taxon>
        <taxon>Actinomycetes</taxon>
        <taxon>Actinomycetales</taxon>
        <taxon>Actinomycetaceae</taxon>
        <taxon>Mobiluncus</taxon>
    </lineage>
</organism>